<keyword evidence="6 12" id="KW-0441">Lipid A biosynthesis</keyword>
<dbReference type="Pfam" id="PF03331">
    <property type="entry name" value="LpxC"/>
    <property type="match status" value="1"/>
</dbReference>
<evidence type="ECO:0000256" key="7">
    <source>
        <dbReference type="ARBA" id="ARBA00022723"/>
    </source>
</evidence>
<dbReference type="Proteomes" id="UP000252893">
    <property type="component" value="Unassembled WGS sequence"/>
</dbReference>
<evidence type="ECO:0000256" key="4">
    <source>
        <dbReference type="ARBA" id="ARBA00012745"/>
    </source>
</evidence>
<protein>
    <recommendedName>
        <fullName evidence="4 12">UDP-3-O-acyl-N-acetylglucosamine deacetylase</fullName>
        <shortName evidence="12">UDP-3-O-acyl-GlcNAc deacetylase</shortName>
        <ecNumber evidence="4 12">3.5.1.108</ecNumber>
    </recommendedName>
    <alternativeName>
        <fullName evidence="12">UDP-3-O-[R-3-hydroxymyristoyl]-N-acetylglucosamine deacetylase</fullName>
    </alternativeName>
</protein>
<comment type="function">
    <text evidence="2 12">Catalyzes the hydrolysis of UDP-3-O-myristoyl-N-acetylglucosamine to form UDP-3-O-myristoylglucosamine and acetate, the committed step in lipid A biosynthesis.</text>
</comment>
<dbReference type="GO" id="GO:0046872">
    <property type="term" value="F:metal ion binding"/>
    <property type="evidence" value="ECO:0007669"/>
    <property type="project" value="UniProtKB-KW"/>
</dbReference>
<feature type="binding site" evidence="12">
    <location>
        <position position="80"/>
    </location>
    <ligand>
        <name>Zn(2+)</name>
        <dbReference type="ChEBI" id="CHEBI:29105"/>
    </ligand>
</feature>
<dbReference type="GO" id="GO:0009245">
    <property type="term" value="P:lipid A biosynthetic process"/>
    <property type="evidence" value="ECO:0007669"/>
    <property type="project" value="UniProtKB-UniRule"/>
</dbReference>
<proteinExistence type="inferred from homology"/>
<dbReference type="EC" id="3.5.1.108" evidence="4 12"/>
<accession>A0A366DXS1</accession>
<dbReference type="RefSeq" id="WP_113944744.1">
    <property type="nucleotide sequence ID" value="NZ_JBHEEG010000001.1"/>
</dbReference>
<evidence type="ECO:0000256" key="11">
    <source>
        <dbReference type="ARBA" id="ARBA00024535"/>
    </source>
</evidence>
<keyword evidence="5 12" id="KW-0444">Lipid biosynthesis</keyword>
<reference evidence="13 14" key="1">
    <citation type="submission" date="2018-06" db="EMBL/GenBank/DDBJ databases">
        <title>Genomic Encyclopedia of Type Strains, Phase IV (KMG-IV): sequencing the most valuable type-strain genomes for metagenomic binning, comparative biology and taxonomic classification.</title>
        <authorList>
            <person name="Goeker M."/>
        </authorList>
    </citation>
    <scope>NUCLEOTIDE SEQUENCE [LARGE SCALE GENOMIC DNA]</scope>
    <source>
        <strain evidence="13 14">DSM 25619</strain>
    </source>
</reference>
<keyword evidence="7 12" id="KW-0479">Metal-binding</keyword>
<sequence length="286" mass="31107">MKTLQTTIAGSFSLAGFGVHGGKPVTLQISPATVNHGIVFIRHNAEGRRENIPALSSSLGSTTLNTSIGSVDFGVSTIEHLMAAITALEIDNLLIEIDGPEVPILGGGSAEFITAFRNAGLIEQDALRQYLTILQPVRVEDGQNWAEFVPYDGTRYEVEIDFPVASIGRQSFSFDLDGDVFEKEISKARTFGFMRDVEKLRSMGLALGSSLENSIAIGDEGQVLNPDGLYYPDEFVRHKLLDSVGDLALAGHPFRGLFRSYRGGHKLNGALVKALLENPEHYRLES</sequence>
<dbReference type="AlphaFoldDB" id="A0A366DXS1"/>
<keyword evidence="9 12" id="KW-0862">Zinc</keyword>
<comment type="pathway">
    <text evidence="3 12">Glycolipid biosynthesis; lipid IV(A) biosynthesis; lipid IV(A) from (3R)-3-hydroxytetradecanoyl-[acyl-carrier-protein] and UDP-N-acetyl-alpha-D-glucosamine: step 2/6.</text>
</comment>
<feature type="binding site" evidence="12">
    <location>
        <position position="238"/>
    </location>
    <ligand>
        <name>Zn(2+)</name>
        <dbReference type="ChEBI" id="CHEBI:29105"/>
    </ligand>
</feature>
<comment type="caution">
    <text evidence="13">The sequence shown here is derived from an EMBL/GenBank/DDBJ whole genome shotgun (WGS) entry which is preliminary data.</text>
</comment>
<dbReference type="InterPro" id="IPR004463">
    <property type="entry name" value="UDP-acyl_GlcNac_deAcase"/>
</dbReference>
<dbReference type="PANTHER" id="PTHR33694">
    <property type="entry name" value="UDP-3-O-ACYL-N-ACETYLGLUCOSAMINE DEACETYLASE 1, MITOCHONDRIAL-RELATED"/>
    <property type="match status" value="1"/>
</dbReference>
<feature type="active site" description="Proton donor" evidence="12">
    <location>
        <position position="265"/>
    </location>
</feature>
<name>A0A366DXS1_9HYPH</name>
<evidence type="ECO:0000256" key="2">
    <source>
        <dbReference type="ARBA" id="ARBA00002923"/>
    </source>
</evidence>
<dbReference type="InterPro" id="IPR020568">
    <property type="entry name" value="Ribosomal_Su5_D2-typ_SF"/>
</dbReference>
<evidence type="ECO:0000256" key="3">
    <source>
        <dbReference type="ARBA" id="ARBA00005002"/>
    </source>
</evidence>
<feature type="binding site" evidence="12">
    <location>
        <position position="242"/>
    </location>
    <ligand>
        <name>Zn(2+)</name>
        <dbReference type="ChEBI" id="CHEBI:29105"/>
    </ligand>
</feature>
<evidence type="ECO:0000256" key="12">
    <source>
        <dbReference type="HAMAP-Rule" id="MF_00388"/>
    </source>
</evidence>
<dbReference type="Gene3D" id="3.30.1700.10">
    <property type="entry name" value="lpxc deacetylase, domain 2"/>
    <property type="match status" value="1"/>
</dbReference>
<dbReference type="InterPro" id="IPR011334">
    <property type="entry name" value="UDP-acyl_GlcNac_deAcase_C"/>
</dbReference>
<gene>
    <name evidence="12" type="primary">lpxC</name>
    <name evidence="13" type="ORF">DFR47_104244</name>
</gene>
<keyword evidence="10 12" id="KW-0443">Lipid metabolism</keyword>
<dbReference type="PANTHER" id="PTHR33694:SF1">
    <property type="entry name" value="UDP-3-O-ACYL-N-ACETYLGLUCOSAMINE DEACETYLASE 1, MITOCHONDRIAL-RELATED"/>
    <property type="match status" value="1"/>
</dbReference>
<evidence type="ECO:0000256" key="1">
    <source>
        <dbReference type="ARBA" id="ARBA00001947"/>
    </source>
</evidence>
<evidence type="ECO:0000256" key="10">
    <source>
        <dbReference type="ARBA" id="ARBA00023098"/>
    </source>
</evidence>
<dbReference type="EMBL" id="QNRH01000004">
    <property type="protein sequence ID" value="RBO94883.1"/>
    <property type="molecule type" value="Genomic_DNA"/>
</dbReference>
<organism evidence="13 14">
    <name type="scientific">Pseudochrobactrum asaccharolyticum</name>
    <dbReference type="NCBI Taxonomy" id="354351"/>
    <lineage>
        <taxon>Bacteria</taxon>
        <taxon>Pseudomonadati</taxon>
        <taxon>Pseudomonadota</taxon>
        <taxon>Alphaproteobacteria</taxon>
        <taxon>Hyphomicrobiales</taxon>
        <taxon>Brucellaceae</taxon>
        <taxon>Pseudochrobactrum</taxon>
    </lineage>
</organism>
<dbReference type="NCBIfam" id="TIGR00325">
    <property type="entry name" value="lpxC"/>
    <property type="match status" value="1"/>
</dbReference>
<dbReference type="GO" id="GO:0016020">
    <property type="term" value="C:membrane"/>
    <property type="evidence" value="ECO:0007669"/>
    <property type="project" value="GOC"/>
</dbReference>
<dbReference type="Gene3D" id="3.30.230.20">
    <property type="entry name" value="lpxc deacetylase, domain 1"/>
    <property type="match status" value="1"/>
</dbReference>
<dbReference type="UniPathway" id="UPA00359">
    <property type="reaction ID" value="UER00478"/>
</dbReference>
<evidence type="ECO:0000256" key="9">
    <source>
        <dbReference type="ARBA" id="ARBA00022833"/>
    </source>
</evidence>
<evidence type="ECO:0000313" key="13">
    <source>
        <dbReference type="EMBL" id="RBO94883.1"/>
    </source>
</evidence>
<evidence type="ECO:0000256" key="5">
    <source>
        <dbReference type="ARBA" id="ARBA00022516"/>
    </source>
</evidence>
<comment type="similarity">
    <text evidence="12">Belongs to the LpxC family.</text>
</comment>
<comment type="cofactor">
    <cofactor evidence="1 12">
        <name>Zn(2+)</name>
        <dbReference type="ChEBI" id="CHEBI:29105"/>
    </cofactor>
</comment>
<evidence type="ECO:0000256" key="6">
    <source>
        <dbReference type="ARBA" id="ARBA00022556"/>
    </source>
</evidence>
<dbReference type="OrthoDB" id="9802746at2"/>
<dbReference type="InterPro" id="IPR015870">
    <property type="entry name" value="UDP-acyl_N-AcGlcN_deAcase_N"/>
</dbReference>
<dbReference type="SUPFAM" id="SSF54211">
    <property type="entry name" value="Ribosomal protein S5 domain 2-like"/>
    <property type="match status" value="2"/>
</dbReference>
<dbReference type="HAMAP" id="MF_00388">
    <property type="entry name" value="LpxC"/>
    <property type="match status" value="1"/>
</dbReference>
<keyword evidence="8 12" id="KW-0378">Hydrolase</keyword>
<dbReference type="GO" id="GO:0103117">
    <property type="term" value="F:UDP-3-O-acyl-N-acetylglucosamine deacetylase activity"/>
    <property type="evidence" value="ECO:0007669"/>
    <property type="project" value="UniProtKB-UniRule"/>
</dbReference>
<evidence type="ECO:0000256" key="8">
    <source>
        <dbReference type="ARBA" id="ARBA00022801"/>
    </source>
</evidence>
<evidence type="ECO:0000313" key="14">
    <source>
        <dbReference type="Proteomes" id="UP000252893"/>
    </source>
</evidence>
<keyword evidence="14" id="KW-1185">Reference proteome</keyword>
<comment type="catalytic activity">
    <reaction evidence="11 12">
        <text>a UDP-3-O-[(3R)-3-hydroxyacyl]-N-acetyl-alpha-D-glucosamine + H2O = a UDP-3-O-[(3R)-3-hydroxyacyl]-alpha-D-glucosamine + acetate</text>
        <dbReference type="Rhea" id="RHEA:67816"/>
        <dbReference type="ChEBI" id="CHEBI:15377"/>
        <dbReference type="ChEBI" id="CHEBI:30089"/>
        <dbReference type="ChEBI" id="CHEBI:137740"/>
        <dbReference type="ChEBI" id="CHEBI:173225"/>
        <dbReference type="EC" id="3.5.1.108"/>
    </reaction>
</comment>